<dbReference type="EMBL" id="HACG01010155">
    <property type="protein sequence ID" value="CEK57020.1"/>
    <property type="molecule type" value="Transcribed_RNA"/>
</dbReference>
<evidence type="ECO:0000313" key="2">
    <source>
        <dbReference type="EMBL" id="CEK57020.1"/>
    </source>
</evidence>
<name>A0A0B6YNJ0_9EUPU</name>
<reference evidence="2" key="1">
    <citation type="submission" date="2014-12" db="EMBL/GenBank/DDBJ databases">
        <title>Insight into the proteome of Arion vulgaris.</title>
        <authorList>
            <person name="Aradska J."/>
            <person name="Bulat T."/>
            <person name="Smidak R."/>
            <person name="Sarate P."/>
            <person name="Gangsoo J."/>
            <person name="Sialana F."/>
            <person name="Bilban M."/>
            <person name="Lubec G."/>
        </authorList>
    </citation>
    <scope>NUCLEOTIDE SEQUENCE</scope>
    <source>
        <tissue evidence="2">Skin</tissue>
    </source>
</reference>
<feature type="compositionally biased region" description="Low complexity" evidence="1">
    <location>
        <begin position="1"/>
        <end position="20"/>
    </location>
</feature>
<feature type="region of interest" description="Disordered" evidence="1">
    <location>
        <begin position="1"/>
        <end position="79"/>
    </location>
</feature>
<feature type="non-terminal residue" evidence="2">
    <location>
        <position position="79"/>
    </location>
</feature>
<accession>A0A0B6YNJ0</accession>
<feature type="compositionally biased region" description="Low complexity" evidence="1">
    <location>
        <begin position="41"/>
        <end position="52"/>
    </location>
</feature>
<evidence type="ECO:0000256" key="1">
    <source>
        <dbReference type="SAM" id="MobiDB-lite"/>
    </source>
</evidence>
<feature type="compositionally biased region" description="Pro residues" evidence="1">
    <location>
        <begin position="29"/>
        <end position="40"/>
    </location>
</feature>
<feature type="non-terminal residue" evidence="2">
    <location>
        <position position="1"/>
    </location>
</feature>
<dbReference type="AlphaFoldDB" id="A0A0B6YNJ0"/>
<proteinExistence type="predicted"/>
<sequence length="79" mass="7833">LTSSSSSSHHSLGPHAPSSSVNQHTSPLFPLPIAPPPPPSSLLAAGASTLSAGMFAPVIHPTPPTLSSVPPLSSHPSSQ</sequence>
<protein>
    <submittedName>
        <fullName evidence="2">Uncharacterized protein</fullName>
    </submittedName>
</protein>
<organism evidence="2">
    <name type="scientific">Arion vulgaris</name>
    <dbReference type="NCBI Taxonomy" id="1028688"/>
    <lineage>
        <taxon>Eukaryota</taxon>
        <taxon>Metazoa</taxon>
        <taxon>Spiralia</taxon>
        <taxon>Lophotrochozoa</taxon>
        <taxon>Mollusca</taxon>
        <taxon>Gastropoda</taxon>
        <taxon>Heterobranchia</taxon>
        <taxon>Euthyneura</taxon>
        <taxon>Panpulmonata</taxon>
        <taxon>Eupulmonata</taxon>
        <taxon>Stylommatophora</taxon>
        <taxon>Helicina</taxon>
        <taxon>Arionoidea</taxon>
        <taxon>Arionidae</taxon>
        <taxon>Arion</taxon>
    </lineage>
</organism>
<gene>
    <name evidence="2" type="primary">ORF29100</name>
</gene>
<feature type="compositionally biased region" description="Low complexity" evidence="1">
    <location>
        <begin position="65"/>
        <end position="79"/>
    </location>
</feature>